<keyword evidence="2" id="KW-0812">Transmembrane</keyword>
<keyword evidence="2" id="KW-1133">Transmembrane helix</keyword>
<evidence type="ECO:0000313" key="3">
    <source>
        <dbReference type="EMBL" id="HJC75228.1"/>
    </source>
</evidence>
<sequence length="195" mass="21491">MNKKAAYALRLVLGAYLAYLGVKLIIQMVQERPTNMILMCALSVVFVIVGGGYAIYSLKKLLDIRKEERGTAVSDEPDEESGSAAVNPNAVRQMDMQSTEIRKAQKHSTVKETAGTDGRAVGDEDASADSEVPVAREEPADKDDKKSLAEADPKEEKEQGTVGEETEEMKETVGEETEETKETIEEEIENDYEEK</sequence>
<keyword evidence="2" id="KW-0472">Membrane</keyword>
<feature type="transmembrane region" description="Helical" evidence="2">
    <location>
        <begin position="36"/>
        <end position="56"/>
    </location>
</feature>
<feature type="compositionally biased region" description="Basic and acidic residues" evidence="1">
    <location>
        <begin position="134"/>
        <end position="159"/>
    </location>
</feature>
<feature type="region of interest" description="Disordered" evidence="1">
    <location>
        <begin position="70"/>
        <end position="195"/>
    </location>
</feature>
<gene>
    <name evidence="3" type="ORF">H9697_09850</name>
</gene>
<name>A0A9D2Q9A1_9FIRM</name>
<protein>
    <submittedName>
        <fullName evidence="3">Uncharacterized protein</fullName>
    </submittedName>
</protein>
<evidence type="ECO:0000313" key="4">
    <source>
        <dbReference type="Proteomes" id="UP000823902"/>
    </source>
</evidence>
<dbReference type="Proteomes" id="UP000823902">
    <property type="component" value="Unassembled WGS sequence"/>
</dbReference>
<evidence type="ECO:0000256" key="1">
    <source>
        <dbReference type="SAM" id="MobiDB-lite"/>
    </source>
</evidence>
<proteinExistence type="predicted"/>
<reference evidence="3" key="2">
    <citation type="submission" date="2021-04" db="EMBL/GenBank/DDBJ databases">
        <authorList>
            <person name="Gilroy R."/>
        </authorList>
    </citation>
    <scope>NUCLEOTIDE SEQUENCE</scope>
    <source>
        <strain evidence="3">CHK196-7946</strain>
    </source>
</reference>
<evidence type="ECO:0000256" key="2">
    <source>
        <dbReference type="SAM" id="Phobius"/>
    </source>
</evidence>
<organism evidence="3 4">
    <name type="scientific">Candidatus Mediterraneibacter faecavium</name>
    <dbReference type="NCBI Taxonomy" id="2838668"/>
    <lineage>
        <taxon>Bacteria</taxon>
        <taxon>Bacillati</taxon>
        <taxon>Bacillota</taxon>
        <taxon>Clostridia</taxon>
        <taxon>Lachnospirales</taxon>
        <taxon>Lachnospiraceae</taxon>
        <taxon>Mediterraneibacter</taxon>
    </lineage>
</organism>
<feature type="compositionally biased region" description="Acidic residues" evidence="1">
    <location>
        <begin position="164"/>
        <end position="195"/>
    </location>
</feature>
<reference evidence="3" key="1">
    <citation type="journal article" date="2021" name="PeerJ">
        <title>Extensive microbial diversity within the chicken gut microbiome revealed by metagenomics and culture.</title>
        <authorList>
            <person name="Gilroy R."/>
            <person name="Ravi A."/>
            <person name="Getino M."/>
            <person name="Pursley I."/>
            <person name="Horton D.L."/>
            <person name="Alikhan N.F."/>
            <person name="Baker D."/>
            <person name="Gharbi K."/>
            <person name="Hall N."/>
            <person name="Watson M."/>
            <person name="Adriaenssens E.M."/>
            <person name="Foster-Nyarko E."/>
            <person name="Jarju S."/>
            <person name="Secka A."/>
            <person name="Antonio M."/>
            <person name="Oren A."/>
            <person name="Chaudhuri R.R."/>
            <person name="La Ragione R."/>
            <person name="Hildebrand F."/>
            <person name="Pallen M.J."/>
        </authorList>
    </citation>
    <scope>NUCLEOTIDE SEQUENCE</scope>
    <source>
        <strain evidence="3">CHK196-7946</strain>
    </source>
</reference>
<feature type="transmembrane region" description="Helical" evidence="2">
    <location>
        <begin position="7"/>
        <end position="30"/>
    </location>
</feature>
<accession>A0A9D2Q9A1</accession>
<dbReference type="AlphaFoldDB" id="A0A9D2Q9A1"/>
<dbReference type="EMBL" id="DWVY01000050">
    <property type="protein sequence ID" value="HJC75228.1"/>
    <property type="molecule type" value="Genomic_DNA"/>
</dbReference>
<comment type="caution">
    <text evidence="3">The sequence shown here is derived from an EMBL/GenBank/DDBJ whole genome shotgun (WGS) entry which is preliminary data.</text>
</comment>